<evidence type="ECO:0000256" key="6">
    <source>
        <dbReference type="ARBA" id="ARBA00024207"/>
    </source>
</evidence>
<accession>A0A1J1JLN0</accession>
<proteinExistence type="inferred from homology"/>
<dbReference type="PANTHER" id="PTHR34139">
    <property type="entry name" value="UPF0331 PROTEIN MJ0127"/>
    <property type="match status" value="1"/>
</dbReference>
<reference evidence="7" key="1">
    <citation type="submission" date="2015-09" db="EMBL/GenBank/DDBJ databases">
        <authorList>
            <person name="Jackson K.R."/>
            <person name="Lunt B.L."/>
            <person name="Fisher J.N.B."/>
            <person name="Gardner A.V."/>
            <person name="Bailey M.E."/>
            <person name="Deus L.M."/>
            <person name="Earl A.S."/>
            <person name="Gibby P.D."/>
            <person name="Hartmann K.A."/>
            <person name="Liu J.E."/>
            <person name="Manci A.M."/>
            <person name="Nielsen D.A."/>
            <person name="Solomon M.B."/>
            <person name="Breakwell D.P."/>
            <person name="Burnett S.H."/>
            <person name="Grose J.H."/>
        </authorList>
    </citation>
    <scope>NUCLEOTIDE SEQUENCE</scope>
    <source>
        <strain evidence="7">7805</strain>
    </source>
</reference>
<dbReference type="GO" id="GO:0110001">
    <property type="term" value="C:toxin-antitoxin complex"/>
    <property type="evidence" value="ECO:0007669"/>
    <property type="project" value="InterPro"/>
</dbReference>
<dbReference type="GO" id="GO:0000166">
    <property type="term" value="F:nucleotide binding"/>
    <property type="evidence" value="ECO:0007669"/>
    <property type="project" value="UniProtKB-KW"/>
</dbReference>
<keyword evidence="5" id="KW-0378">Hydrolase</keyword>
<keyword evidence="3" id="KW-0540">Nuclease</keyword>
<organism evidence="7">
    <name type="scientific">Planktothrix agardhii</name>
    <name type="common">Oscillatoria agardhii</name>
    <dbReference type="NCBI Taxonomy" id="1160"/>
    <lineage>
        <taxon>Bacteria</taxon>
        <taxon>Bacillati</taxon>
        <taxon>Cyanobacteriota</taxon>
        <taxon>Cyanophyceae</taxon>
        <taxon>Oscillatoriophycideae</taxon>
        <taxon>Oscillatoriales</taxon>
        <taxon>Microcoleaceae</taxon>
        <taxon>Planktothrix</taxon>
    </lineage>
</organism>
<evidence type="ECO:0000256" key="1">
    <source>
        <dbReference type="ARBA" id="ARBA00022553"/>
    </source>
</evidence>
<dbReference type="AlphaFoldDB" id="A0A1J1JLN0"/>
<evidence type="ECO:0008006" key="8">
    <source>
        <dbReference type="Google" id="ProtNLM"/>
    </source>
</evidence>
<keyword evidence="1" id="KW-0597">Phosphoprotein</keyword>
<evidence type="ECO:0000256" key="4">
    <source>
        <dbReference type="ARBA" id="ARBA00022741"/>
    </source>
</evidence>
<comment type="similarity">
    <text evidence="6">Belongs to the HepT RNase toxin family.</text>
</comment>
<keyword evidence="2" id="KW-1277">Toxin-antitoxin system</keyword>
<evidence type="ECO:0000313" key="7">
    <source>
        <dbReference type="EMBL" id="CUM61965.1"/>
    </source>
</evidence>
<dbReference type="EMBL" id="LO018304">
    <property type="protein sequence ID" value="CUM61965.1"/>
    <property type="molecule type" value="Genomic_DNA"/>
</dbReference>
<sequence length="121" mass="14223">MFHSPDDYLGHILLETSFILEVSEGLEKEVFLDNPILTRALVRSLEIIGEATKKLPDDFRQQYSQISWKQMAGMRDKLIHDYFGVDYNLVWEVVINQIPLLHQQIQDILNQLQELDPPYPR</sequence>
<dbReference type="InterPro" id="IPR051813">
    <property type="entry name" value="HepT_RNase_toxin"/>
</dbReference>
<dbReference type="InterPro" id="IPR008201">
    <property type="entry name" value="HepT-like"/>
</dbReference>
<name>A0A1J1JLN0_PLAAG</name>
<dbReference type="GO" id="GO:0016787">
    <property type="term" value="F:hydrolase activity"/>
    <property type="evidence" value="ECO:0007669"/>
    <property type="project" value="UniProtKB-KW"/>
</dbReference>
<dbReference type="GO" id="GO:0004540">
    <property type="term" value="F:RNA nuclease activity"/>
    <property type="evidence" value="ECO:0007669"/>
    <property type="project" value="InterPro"/>
</dbReference>
<dbReference type="RefSeq" id="WP_026785930.1">
    <property type="nucleotide sequence ID" value="NZ_JBIIEP010000040.1"/>
</dbReference>
<dbReference type="InterPro" id="IPR037038">
    <property type="entry name" value="HepT-like_sf"/>
</dbReference>
<evidence type="ECO:0000256" key="5">
    <source>
        <dbReference type="ARBA" id="ARBA00022801"/>
    </source>
</evidence>
<dbReference type="PANTHER" id="PTHR34139:SF1">
    <property type="entry name" value="RNASE MJ1380-RELATED"/>
    <property type="match status" value="1"/>
</dbReference>
<evidence type="ECO:0000256" key="2">
    <source>
        <dbReference type="ARBA" id="ARBA00022649"/>
    </source>
</evidence>
<dbReference type="Pfam" id="PF01934">
    <property type="entry name" value="HepT-like"/>
    <property type="match status" value="1"/>
</dbReference>
<keyword evidence="4" id="KW-0547">Nucleotide-binding</keyword>
<dbReference type="Gene3D" id="1.20.120.580">
    <property type="entry name" value="bsu32300-like"/>
    <property type="match status" value="1"/>
</dbReference>
<evidence type="ECO:0000256" key="3">
    <source>
        <dbReference type="ARBA" id="ARBA00022722"/>
    </source>
</evidence>
<dbReference type="GeneID" id="77290036"/>
<gene>
    <name evidence="7" type="ORF">PLAM_3999</name>
</gene>
<protein>
    <recommendedName>
        <fullName evidence="8">Nucleotidyltransferase</fullName>
    </recommendedName>
</protein>